<feature type="non-terminal residue" evidence="2">
    <location>
        <position position="1"/>
    </location>
</feature>
<dbReference type="InterPro" id="IPR047589">
    <property type="entry name" value="DUF11_rpt"/>
</dbReference>
<dbReference type="InterPro" id="IPR055354">
    <property type="entry name" value="DUF7507"/>
</dbReference>
<organism evidence="2 3">
    <name type="scientific">Flavobacterium erciyesense</name>
    <dbReference type="NCBI Taxonomy" id="2825842"/>
    <lineage>
        <taxon>Bacteria</taxon>
        <taxon>Pseudomonadati</taxon>
        <taxon>Bacteroidota</taxon>
        <taxon>Flavobacteriia</taxon>
        <taxon>Flavobacteriales</taxon>
        <taxon>Flavobacteriaceae</taxon>
        <taxon>Flavobacterium</taxon>
    </lineage>
</organism>
<dbReference type="Proteomes" id="UP000679008">
    <property type="component" value="Unassembled WGS sequence"/>
</dbReference>
<comment type="caution">
    <text evidence="2">The sequence shown here is derived from an EMBL/GenBank/DDBJ whole genome shotgun (WGS) entry which is preliminary data.</text>
</comment>
<proteinExistence type="predicted"/>
<dbReference type="EMBL" id="JAGPXB010000009">
    <property type="protein sequence ID" value="MBQ0909074.1"/>
    <property type="molecule type" value="Genomic_DNA"/>
</dbReference>
<keyword evidence="3" id="KW-1185">Reference proteome</keyword>
<sequence>SIDADGNVTVAPNTPSGTYTLTYEICEAGATPANCTTAVATVVINNPTIVANNDTLPRTGGNVLGNDTLNGQPVPPGMIAVTPATNGPLSIDSAGNVTVAPNAPSGTYTIVYQLCEVGAVPANCTTAMVTIVIFNPIVADNNVFPATGGNVTDNDTLNGQRVTAATTDVTPVTDGPLSIDAEGNLTVAPNTAAGTYTIRYQICETGAVPANCTTATATVVVPESPKISIIKTAVFNDENGDGFAQAGETITYRFEVTNSGNVVLNNVVVTDNLPGLILTGAPIAVLNINETNTTAYQGVYALKQSDINLGSVSNQAQVRGTTPLGVVVTDLSDDSSMVDDRPTVLGVNGCQIEVFNAVIPNGAGDNKIFRIRGLECYQDNRVEIYNRWGVLVFERNSYNNDDRAFRGISEGRVTVKQSEELPEGTYYYILKYKDSAGNNFEKAGYLYINR</sequence>
<feature type="domain" description="DUF7507" evidence="1">
    <location>
        <begin position="224"/>
        <end position="330"/>
    </location>
</feature>
<dbReference type="NCBIfam" id="TIGR01451">
    <property type="entry name" value="B_ant_repeat"/>
    <property type="match status" value="1"/>
</dbReference>
<dbReference type="RefSeq" id="WP_210790353.1">
    <property type="nucleotide sequence ID" value="NZ_JAGPXB010000009.1"/>
</dbReference>
<evidence type="ECO:0000313" key="3">
    <source>
        <dbReference type="Proteomes" id="UP000679008"/>
    </source>
</evidence>
<accession>A0ABS5D4X4</accession>
<protein>
    <submittedName>
        <fullName evidence="2">Gliding motility-associated C-terminal domain-containing protein</fullName>
    </submittedName>
</protein>
<evidence type="ECO:0000259" key="1">
    <source>
        <dbReference type="Pfam" id="PF24346"/>
    </source>
</evidence>
<name>A0ABS5D4X4_9FLAO</name>
<dbReference type="Pfam" id="PF24346">
    <property type="entry name" value="DUF7507"/>
    <property type="match status" value="1"/>
</dbReference>
<reference evidence="2 3" key="1">
    <citation type="submission" date="2021-04" db="EMBL/GenBank/DDBJ databases">
        <title>Description of novel Flavobacterium sp. F-328.</title>
        <authorList>
            <person name="Saticioglu I.B."/>
        </authorList>
    </citation>
    <scope>NUCLEOTIDE SEQUENCE [LARGE SCALE GENOMIC DNA]</scope>
    <source>
        <strain evidence="2 3">F-328</strain>
    </source>
</reference>
<dbReference type="Pfam" id="PF13585">
    <property type="entry name" value="CHU_C"/>
    <property type="match status" value="1"/>
</dbReference>
<gene>
    <name evidence="2" type="ORF">KBJ98_10205</name>
</gene>
<evidence type="ECO:0000313" key="2">
    <source>
        <dbReference type="EMBL" id="MBQ0909074.1"/>
    </source>
</evidence>